<dbReference type="AlphaFoldDB" id="W6U9A2"/>
<evidence type="ECO:0000313" key="2">
    <source>
        <dbReference type="Proteomes" id="UP000019149"/>
    </source>
</evidence>
<name>W6U9A2_ECHGR</name>
<proteinExistence type="predicted"/>
<gene>
    <name evidence="1" type="ORF">EGR_08039</name>
</gene>
<protein>
    <submittedName>
        <fullName evidence="1">Uncharacterized protein</fullName>
    </submittedName>
</protein>
<evidence type="ECO:0000313" key="1">
    <source>
        <dbReference type="EMBL" id="EUB57091.1"/>
    </source>
</evidence>
<dbReference type="Proteomes" id="UP000019149">
    <property type="component" value="Unassembled WGS sequence"/>
</dbReference>
<keyword evidence="2" id="KW-1185">Reference proteome</keyword>
<organism evidence="1 2">
    <name type="scientific">Echinococcus granulosus</name>
    <name type="common">Hydatid tapeworm</name>
    <dbReference type="NCBI Taxonomy" id="6210"/>
    <lineage>
        <taxon>Eukaryota</taxon>
        <taxon>Metazoa</taxon>
        <taxon>Spiralia</taxon>
        <taxon>Lophotrochozoa</taxon>
        <taxon>Platyhelminthes</taxon>
        <taxon>Cestoda</taxon>
        <taxon>Eucestoda</taxon>
        <taxon>Cyclophyllidea</taxon>
        <taxon>Taeniidae</taxon>
        <taxon>Echinococcus</taxon>
        <taxon>Echinococcus granulosus group</taxon>
    </lineage>
</organism>
<dbReference type="CTD" id="36343754"/>
<comment type="caution">
    <text evidence="1">The sequence shown here is derived from an EMBL/GenBank/DDBJ whole genome shotgun (WGS) entry which is preliminary data.</text>
</comment>
<dbReference type="GeneID" id="36343754"/>
<accession>W6U9A2</accession>
<dbReference type="KEGG" id="egl:EGR_08039"/>
<sequence length="163" mass="19212">MATFKVFKVTLIYNVINVKQYVKQLKKEEKQEKIEHILFKSWLTMENHNILRISPQTEKTSHRFKQNGFEKHLPKSQMKILNRSPLNSKKGIRFLKEGGNAEDFIFASFKRIYVSANFKRGQKTPFVWRVHKQKVQESWMILIGLKVVNAVIRPITGQGLLKQ</sequence>
<dbReference type="RefSeq" id="XP_024348287.1">
    <property type="nucleotide sequence ID" value="XM_024497288.1"/>
</dbReference>
<reference evidence="1 2" key="1">
    <citation type="journal article" date="2013" name="Nat. Genet.">
        <title>The genome of the hydatid tapeworm Echinococcus granulosus.</title>
        <authorList>
            <person name="Zheng H."/>
            <person name="Zhang W."/>
            <person name="Zhang L."/>
            <person name="Zhang Z."/>
            <person name="Li J."/>
            <person name="Lu G."/>
            <person name="Zhu Y."/>
            <person name="Wang Y."/>
            <person name="Huang Y."/>
            <person name="Liu J."/>
            <person name="Kang H."/>
            <person name="Chen J."/>
            <person name="Wang L."/>
            <person name="Chen A."/>
            <person name="Yu S."/>
            <person name="Gao Z."/>
            <person name="Jin L."/>
            <person name="Gu W."/>
            <person name="Wang Z."/>
            <person name="Zhao L."/>
            <person name="Shi B."/>
            <person name="Wen H."/>
            <person name="Lin R."/>
            <person name="Jones M.K."/>
            <person name="Brejova B."/>
            <person name="Vinar T."/>
            <person name="Zhao G."/>
            <person name="McManus D.P."/>
            <person name="Chen Z."/>
            <person name="Zhou Y."/>
            <person name="Wang S."/>
        </authorList>
    </citation>
    <scope>NUCLEOTIDE SEQUENCE [LARGE SCALE GENOMIC DNA]</scope>
</reference>
<dbReference type="EMBL" id="APAU02000094">
    <property type="protein sequence ID" value="EUB57091.1"/>
    <property type="molecule type" value="Genomic_DNA"/>
</dbReference>